<reference evidence="3 4" key="1">
    <citation type="submission" date="2016-05" db="EMBL/GenBank/DDBJ databases">
        <title>A degradative enzymes factory behind the ericoid mycorrhizal symbiosis.</title>
        <authorList>
            <consortium name="DOE Joint Genome Institute"/>
            <person name="Martino E."/>
            <person name="Morin E."/>
            <person name="Grelet G."/>
            <person name="Kuo A."/>
            <person name="Kohler A."/>
            <person name="Daghino S."/>
            <person name="Barry K."/>
            <person name="Choi C."/>
            <person name="Cichocki N."/>
            <person name="Clum A."/>
            <person name="Copeland A."/>
            <person name="Hainaut M."/>
            <person name="Haridas S."/>
            <person name="Labutti K."/>
            <person name="Lindquist E."/>
            <person name="Lipzen A."/>
            <person name="Khouja H.-R."/>
            <person name="Murat C."/>
            <person name="Ohm R."/>
            <person name="Olson A."/>
            <person name="Spatafora J."/>
            <person name="Veneault-Fourrey C."/>
            <person name="Henrissat B."/>
            <person name="Grigoriev I."/>
            <person name="Martin F."/>
            <person name="Perotto S."/>
        </authorList>
    </citation>
    <scope>NUCLEOTIDE SEQUENCE [LARGE SCALE GENOMIC DNA]</scope>
    <source>
        <strain evidence="3 4">UAMH 7357</strain>
    </source>
</reference>
<evidence type="ECO:0000313" key="3">
    <source>
        <dbReference type="EMBL" id="PMD16853.1"/>
    </source>
</evidence>
<accession>A0A2J6PS53</accession>
<dbReference type="Proteomes" id="UP000235672">
    <property type="component" value="Unassembled WGS sequence"/>
</dbReference>
<dbReference type="STRING" id="1745343.A0A2J6PS53"/>
<feature type="region of interest" description="Disordered" evidence="1">
    <location>
        <begin position="16"/>
        <end position="40"/>
    </location>
</feature>
<dbReference type="AlphaFoldDB" id="A0A2J6PS53"/>
<gene>
    <name evidence="3" type="ORF">NA56DRAFT_649137</name>
</gene>
<proteinExistence type="predicted"/>
<feature type="compositionally biased region" description="Polar residues" evidence="1">
    <location>
        <begin position="18"/>
        <end position="35"/>
    </location>
</feature>
<organism evidence="3 4">
    <name type="scientific">Hyaloscypha hepaticicola</name>
    <dbReference type="NCBI Taxonomy" id="2082293"/>
    <lineage>
        <taxon>Eukaryota</taxon>
        <taxon>Fungi</taxon>
        <taxon>Dikarya</taxon>
        <taxon>Ascomycota</taxon>
        <taxon>Pezizomycotina</taxon>
        <taxon>Leotiomycetes</taxon>
        <taxon>Helotiales</taxon>
        <taxon>Hyaloscyphaceae</taxon>
        <taxon>Hyaloscypha</taxon>
    </lineage>
</organism>
<dbReference type="OrthoDB" id="3564057at2759"/>
<feature type="domain" description="Heterokaryon incompatibility" evidence="2">
    <location>
        <begin position="255"/>
        <end position="402"/>
    </location>
</feature>
<evidence type="ECO:0000313" key="4">
    <source>
        <dbReference type="Proteomes" id="UP000235672"/>
    </source>
</evidence>
<dbReference type="InterPro" id="IPR010730">
    <property type="entry name" value="HET"/>
</dbReference>
<sequence>MEEFLLRTLERDYKRGRGQSQLTTAEDYQPSNSQPGDGDKDTIFLQRLHELRARHERRRSQAIASDPECGSYKSLIVENMKFDDGRWHTFQKVVNFSARTAREIRHSSGSCQLCELVWSVVDKCHDSVQDLNTCKVHVHLLINDESFRPEGVLIVLDGDEFQVAETLNLWPAEEADCHQIRSSHPSDSSSPEIWSIMSNCLSTCLNQHKACREDLEETWLPTRLIDVGVRSDPREPRVILSASIKTTEEHPPVDYLTLSHRWGTSRFATLKKSNVSDLERRIPAKGLSQTFRDAIRVCHQLCVRYLWIDSLCIIQDCPDDWSREASMMAKVYQNSFCTLAASEATKSHQGLFRKRDTTLFTPLRILYQSATRDPEQYICLYDSWLHSTEQAPLSKRGWVLQEHRLSPRTIHFATPMFWECRELIASEAEPAGIYPGGKHAWQSKKIQSPAAEHIDLLAQWDLAFTNFSECALTRPGDKLVAISGVARVIAAKLEDEYLGGIWRKNIAKGLLWKSTWTLDTRETSRPASYIAPSWSWSSIEGPVSSCWIGSGDLVRSFIDFIEAKVFPLAGDPFGQLEYGYLDVRGKIFVLPVNAIEELYERKPESPDPDVYSGSSSSTSENQEIFDISLDAPAQTDWISRKTYFLPVAEVENMWDPAEDCFQGLLIQKSINQWPFPFTGTPRMYERVGMGVARSGADASKVAEKISLWTHPPWPAEELEIFRLV</sequence>
<protein>
    <submittedName>
        <fullName evidence="3">HET-domain-containing protein</fullName>
    </submittedName>
</protein>
<dbReference type="PANTHER" id="PTHR33112:SF16">
    <property type="entry name" value="HETEROKARYON INCOMPATIBILITY DOMAIN-CONTAINING PROTEIN"/>
    <property type="match status" value="1"/>
</dbReference>
<evidence type="ECO:0000256" key="1">
    <source>
        <dbReference type="SAM" id="MobiDB-lite"/>
    </source>
</evidence>
<name>A0A2J6PS53_9HELO</name>
<dbReference type="Pfam" id="PF06985">
    <property type="entry name" value="HET"/>
    <property type="match status" value="1"/>
</dbReference>
<keyword evidence="4" id="KW-1185">Reference proteome</keyword>
<evidence type="ECO:0000259" key="2">
    <source>
        <dbReference type="Pfam" id="PF06985"/>
    </source>
</evidence>
<dbReference type="PANTHER" id="PTHR33112">
    <property type="entry name" value="DOMAIN PROTEIN, PUTATIVE-RELATED"/>
    <property type="match status" value="1"/>
</dbReference>
<dbReference type="EMBL" id="KZ613503">
    <property type="protein sequence ID" value="PMD16853.1"/>
    <property type="molecule type" value="Genomic_DNA"/>
</dbReference>